<feature type="domain" description="Reverse transcriptase" evidence="15">
    <location>
        <begin position="1010"/>
        <end position="1396"/>
    </location>
</feature>
<evidence type="ECO:0000256" key="2">
    <source>
        <dbReference type="ARBA" id="ARBA00012493"/>
    </source>
</evidence>
<evidence type="ECO:0000256" key="4">
    <source>
        <dbReference type="ARBA" id="ARBA00022454"/>
    </source>
</evidence>
<dbReference type="InterPro" id="IPR049139">
    <property type="entry name" value="TERT_C"/>
</dbReference>
<keyword evidence="5 13" id="KW-0808">Transferase</keyword>
<reference evidence="16 17" key="1">
    <citation type="submission" date="2017-08" db="EMBL/GenBank/DDBJ databases">
        <title>Acidophilic green algal genome provides insights into adaptation to an acidic environment.</title>
        <authorList>
            <person name="Hirooka S."/>
            <person name="Hirose Y."/>
            <person name="Kanesaki Y."/>
            <person name="Higuchi S."/>
            <person name="Fujiwara T."/>
            <person name="Onuma R."/>
            <person name="Era A."/>
            <person name="Ohbayashi R."/>
            <person name="Uzuka A."/>
            <person name="Nozaki H."/>
            <person name="Yoshikawa H."/>
            <person name="Miyagishima S.Y."/>
        </authorList>
    </citation>
    <scope>NUCLEOTIDE SEQUENCE [LARGE SCALE GENOMIC DNA]</scope>
    <source>
        <strain evidence="16 17">NIES-2499</strain>
    </source>
</reference>
<keyword evidence="10 13" id="KW-0695">RNA-directed DNA polymerase</keyword>
<dbReference type="GO" id="GO:0003720">
    <property type="term" value="F:telomerase activity"/>
    <property type="evidence" value="ECO:0007669"/>
    <property type="project" value="InterPro"/>
</dbReference>
<keyword evidence="8 13" id="KW-0460">Magnesium</keyword>
<keyword evidence="11 13" id="KW-0539">Nucleus</keyword>
<dbReference type="SMART" id="SM00975">
    <property type="entry name" value="Telomerase_RBD"/>
    <property type="match status" value="1"/>
</dbReference>
<feature type="compositionally biased region" description="Basic and acidic residues" evidence="14">
    <location>
        <begin position="174"/>
        <end position="200"/>
    </location>
</feature>
<feature type="compositionally biased region" description="Polar residues" evidence="14">
    <location>
        <begin position="126"/>
        <end position="137"/>
    </location>
</feature>
<dbReference type="GO" id="GO:0070034">
    <property type="term" value="F:telomerase RNA binding"/>
    <property type="evidence" value="ECO:0007669"/>
    <property type="project" value="TreeGrafter"/>
</dbReference>
<keyword evidence="4 13" id="KW-0158">Chromosome</keyword>
<evidence type="ECO:0000313" key="17">
    <source>
        <dbReference type="Proteomes" id="UP000232323"/>
    </source>
</evidence>
<dbReference type="GO" id="GO:0007004">
    <property type="term" value="P:telomere maintenance via telomerase"/>
    <property type="evidence" value="ECO:0007669"/>
    <property type="project" value="TreeGrafter"/>
</dbReference>
<evidence type="ECO:0000256" key="3">
    <source>
        <dbReference type="ARBA" id="ARBA00016182"/>
    </source>
</evidence>
<dbReference type="InterPro" id="IPR000477">
    <property type="entry name" value="RT_dom"/>
</dbReference>
<comment type="subcellular location">
    <subcellularLocation>
        <location evidence="13">Nucleus</location>
    </subcellularLocation>
    <subcellularLocation>
        <location evidence="13">Chromosome</location>
        <location evidence="13">Telomere</location>
    </subcellularLocation>
</comment>
<feature type="region of interest" description="Disordered" evidence="14">
    <location>
        <begin position="1465"/>
        <end position="1484"/>
    </location>
</feature>
<evidence type="ECO:0000256" key="12">
    <source>
        <dbReference type="ARBA" id="ARBA00048173"/>
    </source>
</evidence>
<feature type="region of interest" description="Disordered" evidence="14">
    <location>
        <begin position="1500"/>
        <end position="1522"/>
    </location>
</feature>
<gene>
    <name evidence="16" type="ORF">CEUSTIGMA_g3764.t1</name>
</gene>
<comment type="catalytic activity">
    <reaction evidence="12 13">
        <text>DNA(n) + a 2'-deoxyribonucleoside 5'-triphosphate = DNA(n+1) + diphosphate</text>
        <dbReference type="Rhea" id="RHEA:22508"/>
        <dbReference type="Rhea" id="RHEA-COMP:17339"/>
        <dbReference type="Rhea" id="RHEA-COMP:17340"/>
        <dbReference type="ChEBI" id="CHEBI:33019"/>
        <dbReference type="ChEBI" id="CHEBI:61560"/>
        <dbReference type="ChEBI" id="CHEBI:173112"/>
        <dbReference type="EC" id="2.7.7.49"/>
    </reaction>
</comment>
<proteinExistence type="inferred from homology"/>
<dbReference type="GO" id="GO:0000781">
    <property type="term" value="C:chromosome, telomeric region"/>
    <property type="evidence" value="ECO:0007669"/>
    <property type="project" value="UniProtKB-SubCell"/>
</dbReference>
<dbReference type="STRING" id="1157962.A0A250WZQ5"/>
<dbReference type="InterPro" id="IPR003545">
    <property type="entry name" value="Telomerase_RT"/>
</dbReference>
<keyword evidence="6 13" id="KW-0548">Nucleotidyltransferase</keyword>
<dbReference type="Pfam" id="PF12009">
    <property type="entry name" value="Telomerase_RBD"/>
    <property type="match status" value="1"/>
</dbReference>
<dbReference type="InterPro" id="IPR021891">
    <property type="entry name" value="Telomerase_RBD"/>
</dbReference>
<dbReference type="GO" id="GO:0046872">
    <property type="term" value="F:metal ion binding"/>
    <property type="evidence" value="ECO:0007669"/>
    <property type="project" value="UniProtKB-KW"/>
</dbReference>
<accession>A0A250WZQ5</accession>
<keyword evidence="9 13" id="KW-0779">Telomere</keyword>
<comment type="function">
    <text evidence="13">Telomerase is a ribonucleoprotein enzyme essential for the replication of chromosome termini in most eukaryotes. It elongates telomeres. It is a reverse transcriptase that adds simple sequence repeats to chromosome ends by copying a template sequence within the RNA component of the enzyme.</text>
</comment>
<evidence type="ECO:0000256" key="10">
    <source>
        <dbReference type="ARBA" id="ARBA00022918"/>
    </source>
</evidence>
<dbReference type="Gene3D" id="1.10.357.90">
    <property type="match status" value="1"/>
</dbReference>
<feature type="region of interest" description="Disordered" evidence="14">
    <location>
        <begin position="1356"/>
        <end position="1378"/>
    </location>
</feature>
<evidence type="ECO:0000256" key="14">
    <source>
        <dbReference type="SAM" id="MobiDB-lite"/>
    </source>
</evidence>
<sequence>MQKRPNATSGSRFISGLRYAEPFRQNTVNELLCTQAWKDLLSIIGDSLMLYLLQYTAIFVPLQGGNHNYVQAAGRPISETLKLKPVKLPDRLGKLWFKSAAEGGQKIYQNPAKIPNLTLHTSDALNVQQPQSGNACNSRKERLGAERRAGSCNSRRLENSSTSSLCMAPVAEAPKPKADPKPRSDPKPKGDPKPMADPKPKAIAGKYKGKAPQLAHKGSAVIVAMLTTEATEVLPGESAPHGAAACMSVHPGLPPAASRIQTAPPPARRTARPPSWQRIKTAREREAASAAATAAAVLSDKDSPDPVRLTQESGEPWDEPGTQVGTRASFSLRLGWSPQPTQKADLMCSIVLCRSPLGAWDFDSYLASQTGSQVIPQPPQPPLPTLDHLDLYLTDRPGVEPPSVSTRGVELLYTSVREVSSNPTLYDTTSILIPHLQPRKICVLHHHGGDIEFKGTESLLRRGREHDDSAATPLQQQPCGDGGRHTANVRQGCPLIVQPELDSTTTNRIAAGPSTKSCGVRPSQVIIPRSTMFYSCNRRRITTGLPMNSSLTQAHGKKSAAKFLYSHIFGGDFLTSGLGLNLSSKEQGNTAKPRPLCPRNMQTKPQPQPLAVQQTSIQADLNTWRLKRNKRLVLPILRQMISRAKKCPMGTLLAHHCPLPSAPQSSAHLNNLTADITTTTSLGHPRPPPDSAITQPAECRPMNPGMYVSVAASFVADGVAEAKNESLHRKLGEEDLVMLTQPMSRSQQDFNLGRSQLLGKGGSHVVPTTDRHWECLHGNKRLCTSLPLGTRSPQEPNCGLGASALGITRPTPPLKEVDKALSGSADGSPNDQHLVGAHGLVHHGGEQCSCCGVTGSPEDIIMSACSPQQHVTSFLFAVCRKVLPAGLMGSKNNWKQLRRIICLFVGLRRHEQLSLPQVVHGLRSTDMTWLGHDENIPRSLHVANAKKLLQFMSWLFKDVIIPVIRSTFYVTETEPYKQQVFYFRQPVWAKLQKKALQELITERFISLSNKATLACLQKRNLGTAMVRLLPKLQGMRPIVNLGKHSVARLSVRNRMSRPILVEGLGQAPEVAPHKDMSLKRPNRKQAFSLSFKPVNTVLQGPYHALKSEVSRQPPLLEASVFGYDDVYLKLRPFVAKWRSIKRERADSRLYIVSVDISRAFDSIDIQRLLSIVEPAIKSPSYSMIKYCEVTPALGPTRTRTRHQRAAVVPEQGIGGCSATPRFPVWINSVAGVSRSTVYVDQACPMDLTQEEVLFTLREHLTKNIVKIGSRWYCQSRGIPQGSITSTLLCSLYFADLEAKYLRPVLPNYKTGVDAETLLQQAAAVEGAISSNGTAGSSGPAHLTALAMLLSGVTTTQNTVHTTPSEPPHSGNRDTPNMPQLDSGIMEPSSLHPGMLSQPCSTPKTNLNTLSSMPPTSTVQEMMYGCHSVAHCDANGTPDNNVVSSPMGSHCGIIPHNRMDDVQALHSQQEAEGGSGLLPAASGQSMRGRDLRHVSLLSAGSGQDSMKWHSSRGVRGGSEGQRSRCSDEDVWMRAGGVGRGVVEGSDTRWKLTRHLRHCQQEQEQKALTILALGALQSQPLAFEFGDLIQPSQTPVVTQRPAFGCMFMDSTQGACCDVELSLTVRDSQDVGRDAALTLPADQSAEKDSIANSLQDGTSSWPFEMCDIVEKRKHIEEQEIIEKRGTSPSFYGSTLPMGSTLPKGSTHPMGQAPLVASSVGSIPNNELLALLAGPVEPGVCQQALEDAAKGEGYVMQPRLVQHEGTMPLTQSVFVDPITFPLPTQALDADPVTFPLPTQALDAEGSFMQYSAYRVTNSIMQPTQLLQVGLEDGAVQKMDMELAQPSPRVSMLQFEGDQEEDRELMHPTQQLPDVPMPGPCEVQDESCQCSSPLVSTQPIDEVDMSQQPYMATTDTQEIVAAEGVTARDVCLMSILHEDNPAQSTPLLLESVENPGSLHSHRPFLTPYGSGGRGMLIAPEDVQQVEVLHHVGLQPPAAGNMEVLQQQGIRSAHALGAGTESGVPPSNQRKIMLGSGGQVVDKEAKRCLASLWSGRGVGVVHEMRKGKSMGADSSRRILMSTNNATALRIGRSLASEPGVDQATRQGASEAGVDQAAMQRVPSLLLPHPSSLSLPPCQHSSAESVMMRLVDDFLFVTTSRAAAEVVVSRVHTGFPEYGCSINPLKTKLNFDMELERPLADCASDGQLNGQLNGNRNPRDTGRILHLKSNTWQDGHGSHFIRWCGLLLNAETLEVQADYTRYCNTHVSTSLCVPLSHKPGQQLVLKLAQYMRPKCHALLLDNGINGSLVVRLNIFQAFVLSAMKLHCYLQSLKLLNPPSNRGATRKASKSHEARHILVAVQSAISYLHSLVKARTQAASQRGTLECRCAVSLAEIRWLGLVAFYRVLRRKQSAYQEVLSELKTQLGMPCYCKRAFLERLWPAVSADRNTVFETMKY</sequence>
<dbReference type="Gene3D" id="1.10.132.70">
    <property type="match status" value="1"/>
</dbReference>
<dbReference type="PRINTS" id="PR01365">
    <property type="entry name" value="TELOMERASERT"/>
</dbReference>
<evidence type="ECO:0000256" key="1">
    <source>
        <dbReference type="ARBA" id="ARBA00008001"/>
    </source>
</evidence>
<evidence type="ECO:0000256" key="13">
    <source>
        <dbReference type="RuleBase" id="RU365061"/>
    </source>
</evidence>
<protein>
    <recommendedName>
        <fullName evidence="3 13">Telomerase reverse transcriptase</fullName>
        <ecNumber evidence="2 13">2.7.7.49</ecNumber>
    </recommendedName>
    <alternativeName>
        <fullName evidence="13">Telomerase catalytic subunit</fullName>
    </alternativeName>
</protein>
<feature type="region of interest" description="Disordered" evidence="14">
    <location>
        <begin position="464"/>
        <end position="485"/>
    </location>
</feature>
<dbReference type="PROSITE" id="PS50878">
    <property type="entry name" value="RT_POL"/>
    <property type="match status" value="1"/>
</dbReference>
<organism evidence="16 17">
    <name type="scientific">Chlamydomonas eustigma</name>
    <dbReference type="NCBI Taxonomy" id="1157962"/>
    <lineage>
        <taxon>Eukaryota</taxon>
        <taxon>Viridiplantae</taxon>
        <taxon>Chlorophyta</taxon>
        <taxon>core chlorophytes</taxon>
        <taxon>Chlorophyceae</taxon>
        <taxon>CS clade</taxon>
        <taxon>Chlamydomonadales</taxon>
        <taxon>Chlamydomonadaceae</taxon>
        <taxon>Chlamydomonas</taxon>
    </lineage>
</organism>
<dbReference type="GO" id="GO:0042162">
    <property type="term" value="F:telomeric DNA binding"/>
    <property type="evidence" value="ECO:0007669"/>
    <property type="project" value="TreeGrafter"/>
</dbReference>
<dbReference type="GO" id="GO:0000333">
    <property type="term" value="C:telomerase catalytic core complex"/>
    <property type="evidence" value="ECO:0007669"/>
    <property type="project" value="TreeGrafter"/>
</dbReference>
<dbReference type="OrthoDB" id="289721at2759"/>
<evidence type="ECO:0000259" key="15">
    <source>
        <dbReference type="PROSITE" id="PS50878"/>
    </source>
</evidence>
<feature type="region of interest" description="Disordered" evidence="14">
    <location>
        <begin position="126"/>
        <end position="211"/>
    </location>
</feature>
<dbReference type="Proteomes" id="UP000232323">
    <property type="component" value="Unassembled WGS sequence"/>
</dbReference>
<name>A0A250WZQ5_9CHLO</name>
<evidence type="ECO:0000256" key="5">
    <source>
        <dbReference type="ARBA" id="ARBA00022679"/>
    </source>
</evidence>
<evidence type="ECO:0000256" key="6">
    <source>
        <dbReference type="ARBA" id="ARBA00022695"/>
    </source>
</evidence>
<keyword evidence="17" id="KW-1185">Reference proteome</keyword>
<dbReference type="EC" id="2.7.7.49" evidence="2 13"/>
<comment type="similarity">
    <text evidence="1 13">Belongs to the reverse transcriptase family. Telomerase subfamily.</text>
</comment>
<dbReference type="EMBL" id="BEGY01000016">
    <property type="protein sequence ID" value="GAX76318.1"/>
    <property type="molecule type" value="Genomic_DNA"/>
</dbReference>
<keyword evidence="7 13" id="KW-0479">Metal-binding</keyword>
<evidence type="ECO:0000256" key="7">
    <source>
        <dbReference type="ARBA" id="ARBA00022723"/>
    </source>
</evidence>
<feature type="region of interest" description="Disordered" evidence="14">
    <location>
        <begin position="290"/>
        <end position="323"/>
    </location>
</feature>
<dbReference type="Pfam" id="PF21399">
    <property type="entry name" value="TERT_C"/>
    <property type="match status" value="1"/>
</dbReference>
<dbReference type="PANTHER" id="PTHR12066:SF0">
    <property type="entry name" value="TELOMERASE REVERSE TRANSCRIPTASE"/>
    <property type="match status" value="1"/>
</dbReference>
<evidence type="ECO:0000256" key="8">
    <source>
        <dbReference type="ARBA" id="ARBA00022842"/>
    </source>
</evidence>
<evidence type="ECO:0000256" key="9">
    <source>
        <dbReference type="ARBA" id="ARBA00022895"/>
    </source>
</evidence>
<feature type="compositionally biased region" description="Basic and acidic residues" evidence="14">
    <location>
        <begin position="138"/>
        <end position="149"/>
    </location>
</feature>
<comment type="caution">
    <text evidence="16">The sequence shown here is derived from an EMBL/GenBank/DDBJ whole genome shotgun (WGS) entry which is preliminary data.</text>
</comment>
<evidence type="ECO:0000313" key="16">
    <source>
        <dbReference type="EMBL" id="GAX76318.1"/>
    </source>
</evidence>
<dbReference type="PANTHER" id="PTHR12066">
    <property type="entry name" value="TELOMERASE REVERSE TRANSCRIPTASE"/>
    <property type="match status" value="1"/>
</dbReference>
<feature type="compositionally biased region" description="Polar residues" evidence="14">
    <location>
        <begin position="151"/>
        <end position="165"/>
    </location>
</feature>
<evidence type="ECO:0000256" key="11">
    <source>
        <dbReference type="ARBA" id="ARBA00023242"/>
    </source>
</evidence>